<accession>A0AA96EMZ8</accession>
<protein>
    <submittedName>
        <fullName evidence="1">Uncharacterized protein</fullName>
    </submittedName>
</protein>
<dbReference type="EMBL" id="OR343188">
    <property type="protein sequence ID" value="WNL50018.1"/>
    <property type="molecule type" value="Genomic_DNA"/>
</dbReference>
<sequence length="180" mass="19963">MSPSFILLVIFVILFVLLLLHSKETKKEGFTETETKQPAYSKCEEVALSSMEPQKLGAALQMYHQRTGLPACSTLDTQPVTNLELRNDGNGAGTQFGWKIFWKPLAPNIASYTIKMQYEGGCPAGVQTFELPGDATEFELPQPLRPRLRFVLRANSGFGTPIGSDAMVEFVIPHWPNKGM</sequence>
<proteinExistence type="predicted"/>
<name>A0AA96EMZ8_9VIRU</name>
<organism evidence="1">
    <name type="scientific">Marseillevirus sp</name>
    <dbReference type="NCBI Taxonomy" id="2809551"/>
    <lineage>
        <taxon>Viruses</taxon>
        <taxon>Varidnaviria</taxon>
        <taxon>Bamfordvirae</taxon>
        <taxon>Nucleocytoviricota</taxon>
        <taxon>Megaviricetes</taxon>
        <taxon>Pimascovirales</taxon>
        <taxon>Pimascovirales incertae sedis</taxon>
        <taxon>Marseilleviridae</taxon>
        <taxon>Marseillevirus</taxon>
    </lineage>
</organism>
<evidence type="ECO:0000313" key="1">
    <source>
        <dbReference type="EMBL" id="WNL50018.1"/>
    </source>
</evidence>
<reference evidence="1" key="1">
    <citation type="submission" date="2023-07" db="EMBL/GenBank/DDBJ databases">
        <authorList>
            <person name="Xia Y."/>
        </authorList>
    </citation>
    <scope>NUCLEOTIDE SEQUENCE</scope>
    <source>
        <strain evidence="1">F</strain>
    </source>
</reference>
<gene>
    <name evidence="1" type="ORF">MarFTMF_502</name>
</gene>